<protein>
    <submittedName>
        <fullName evidence="2">Uncharacterized protein</fullName>
    </submittedName>
</protein>
<proteinExistence type="predicted"/>
<feature type="compositionally biased region" description="Polar residues" evidence="1">
    <location>
        <begin position="31"/>
        <end position="42"/>
    </location>
</feature>
<accession>A0A9W9ZL36</accession>
<evidence type="ECO:0000256" key="1">
    <source>
        <dbReference type="SAM" id="MobiDB-lite"/>
    </source>
</evidence>
<evidence type="ECO:0000313" key="2">
    <source>
        <dbReference type="EMBL" id="KAJ7383701.1"/>
    </source>
</evidence>
<sequence>MGKMRECFKLSIMGCLPSRRRDEEERAPATNKASGKRSNINPEDTMKQDKSTLAPTIQMVNEETLKLLQEIGELKVFQTASNADHKKHIDIHHDIILALENPTKASNAVTSLSSTGASSNVI</sequence>
<feature type="region of interest" description="Disordered" evidence="1">
    <location>
        <begin position="18"/>
        <end position="55"/>
    </location>
</feature>
<dbReference type="OrthoDB" id="5982569at2759"/>
<comment type="caution">
    <text evidence="2">The sequence shown here is derived from an EMBL/GenBank/DDBJ whole genome shotgun (WGS) entry which is preliminary data.</text>
</comment>
<dbReference type="Proteomes" id="UP001163046">
    <property type="component" value="Unassembled WGS sequence"/>
</dbReference>
<dbReference type="AlphaFoldDB" id="A0A9W9ZL36"/>
<name>A0A9W9ZL36_9CNID</name>
<gene>
    <name evidence="2" type="ORF">OS493_026231</name>
</gene>
<dbReference type="EMBL" id="MU825895">
    <property type="protein sequence ID" value="KAJ7383701.1"/>
    <property type="molecule type" value="Genomic_DNA"/>
</dbReference>
<evidence type="ECO:0000313" key="3">
    <source>
        <dbReference type="Proteomes" id="UP001163046"/>
    </source>
</evidence>
<reference evidence="2" key="1">
    <citation type="submission" date="2023-01" db="EMBL/GenBank/DDBJ databases">
        <title>Genome assembly of the deep-sea coral Lophelia pertusa.</title>
        <authorList>
            <person name="Herrera S."/>
            <person name="Cordes E."/>
        </authorList>
    </citation>
    <scope>NUCLEOTIDE SEQUENCE</scope>
    <source>
        <strain evidence="2">USNM1676648</strain>
        <tissue evidence="2">Polyp</tissue>
    </source>
</reference>
<keyword evidence="3" id="KW-1185">Reference proteome</keyword>
<organism evidence="2 3">
    <name type="scientific">Desmophyllum pertusum</name>
    <dbReference type="NCBI Taxonomy" id="174260"/>
    <lineage>
        <taxon>Eukaryota</taxon>
        <taxon>Metazoa</taxon>
        <taxon>Cnidaria</taxon>
        <taxon>Anthozoa</taxon>
        <taxon>Hexacorallia</taxon>
        <taxon>Scleractinia</taxon>
        <taxon>Caryophylliina</taxon>
        <taxon>Caryophylliidae</taxon>
        <taxon>Desmophyllum</taxon>
    </lineage>
</organism>